<evidence type="ECO:0000313" key="2">
    <source>
        <dbReference type="Proteomes" id="UP000886595"/>
    </source>
</evidence>
<organism evidence="1 2">
    <name type="scientific">Brassica carinata</name>
    <name type="common">Ethiopian mustard</name>
    <name type="synonym">Abyssinian cabbage</name>
    <dbReference type="NCBI Taxonomy" id="52824"/>
    <lineage>
        <taxon>Eukaryota</taxon>
        <taxon>Viridiplantae</taxon>
        <taxon>Streptophyta</taxon>
        <taxon>Embryophyta</taxon>
        <taxon>Tracheophyta</taxon>
        <taxon>Spermatophyta</taxon>
        <taxon>Magnoliopsida</taxon>
        <taxon>eudicotyledons</taxon>
        <taxon>Gunneridae</taxon>
        <taxon>Pentapetalae</taxon>
        <taxon>rosids</taxon>
        <taxon>malvids</taxon>
        <taxon>Brassicales</taxon>
        <taxon>Brassicaceae</taxon>
        <taxon>Brassiceae</taxon>
        <taxon>Brassica</taxon>
    </lineage>
</organism>
<sequence length="152" mass="17213">MLRRYGISTDGRSIDAFINLCAMNPLIIALMDSFRLSSSKGTVMKGFIPPERIDTYLRHMVPGSTYRLNSFFGSKAKDVYRVADPDVVISFSWKSVLSVLKDNSIRFPEDRFRFHGYEQFESACDLKGDLLVNEQALTESLVIDEAEVASTR</sequence>
<dbReference type="EMBL" id="JAAMPC010000003">
    <property type="protein sequence ID" value="KAG2323598.1"/>
    <property type="molecule type" value="Genomic_DNA"/>
</dbReference>
<keyword evidence="2" id="KW-1185">Reference proteome</keyword>
<dbReference type="OrthoDB" id="1931061at2759"/>
<gene>
    <name evidence="1" type="ORF">Bca52824_016811</name>
</gene>
<accession>A0A8X7W485</accession>
<evidence type="ECO:0000313" key="1">
    <source>
        <dbReference type="EMBL" id="KAG2323598.1"/>
    </source>
</evidence>
<protein>
    <submittedName>
        <fullName evidence="1">Uncharacterized protein</fullName>
    </submittedName>
</protein>
<dbReference type="AlphaFoldDB" id="A0A8X7W485"/>
<dbReference type="Proteomes" id="UP000886595">
    <property type="component" value="Unassembled WGS sequence"/>
</dbReference>
<comment type="caution">
    <text evidence="1">The sequence shown here is derived from an EMBL/GenBank/DDBJ whole genome shotgun (WGS) entry which is preliminary data.</text>
</comment>
<reference evidence="1 2" key="1">
    <citation type="submission" date="2020-02" db="EMBL/GenBank/DDBJ databases">
        <authorList>
            <person name="Ma Q."/>
            <person name="Huang Y."/>
            <person name="Song X."/>
            <person name="Pei D."/>
        </authorList>
    </citation>
    <scope>NUCLEOTIDE SEQUENCE [LARGE SCALE GENOMIC DNA]</scope>
    <source>
        <strain evidence="1">Sxm20200214</strain>
        <tissue evidence="1">Leaf</tissue>
    </source>
</reference>
<name>A0A8X7W485_BRACI</name>
<proteinExistence type="predicted"/>